<dbReference type="SUPFAM" id="SSF53474">
    <property type="entry name" value="alpha/beta-Hydrolases"/>
    <property type="match status" value="1"/>
</dbReference>
<dbReference type="InterPro" id="IPR022742">
    <property type="entry name" value="Hydrolase_4"/>
</dbReference>
<dbReference type="Gene3D" id="3.40.50.1820">
    <property type="entry name" value="alpha/beta hydrolase"/>
    <property type="match status" value="1"/>
</dbReference>
<gene>
    <name evidence="2" type="ORF">COX47_03380</name>
</gene>
<evidence type="ECO:0000259" key="1">
    <source>
        <dbReference type="Pfam" id="PF12146"/>
    </source>
</evidence>
<dbReference type="InterPro" id="IPR029058">
    <property type="entry name" value="AB_hydrolase_fold"/>
</dbReference>
<dbReference type="Proteomes" id="UP000231025">
    <property type="component" value="Unassembled WGS sequence"/>
</dbReference>
<evidence type="ECO:0000313" key="3">
    <source>
        <dbReference type="Proteomes" id="UP000231025"/>
    </source>
</evidence>
<organism evidence="2 3">
    <name type="scientific">Candidatus Roizmanbacteria bacterium CG23_combo_of_CG06-09_8_20_14_all_35_49</name>
    <dbReference type="NCBI Taxonomy" id="1974863"/>
    <lineage>
        <taxon>Bacteria</taxon>
        <taxon>Candidatus Roizmaniibacteriota</taxon>
    </lineage>
</organism>
<dbReference type="Pfam" id="PF12146">
    <property type="entry name" value="Hydrolase_4"/>
    <property type="match status" value="1"/>
</dbReference>
<comment type="caution">
    <text evidence="2">The sequence shown here is derived from an EMBL/GenBank/DDBJ whole genome shotgun (WGS) entry which is preliminary data.</text>
</comment>
<sequence length="231" mass="25682">MKFSITEKPGKKIVGIHHKGRNDILIIICNGKGATKDSGIIKGLAEGLSKKGSSVVRFDFLGTGESSQSKGIFIRQMVEDIDAVAGCFHHYQTIILLGGSLGALPAVISSFTNPKISGLVTVNGFFGTGKLDSKHKRLYFFYRLLMLISPRHRKDFQYWRENYHPEKLTVPTLVIYTKADRVVNPVQSTDFYSQLRSSKKKKLAQLPLLKHNLTGKGDVGKVVEAIDSWMT</sequence>
<dbReference type="AlphaFoldDB" id="A0A2G9Y6C4"/>
<protein>
    <recommendedName>
        <fullName evidence="1">Serine aminopeptidase S33 domain-containing protein</fullName>
    </recommendedName>
</protein>
<accession>A0A2G9Y6C4</accession>
<reference evidence="2 3" key="1">
    <citation type="submission" date="2017-09" db="EMBL/GenBank/DDBJ databases">
        <title>Depth-based differentiation of microbial function through sediment-hosted aquifers and enrichment of novel symbionts in the deep terrestrial subsurface.</title>
        <authorList>
            <person name="Probst A.J."/>
            <person name="Ladd B."/>
            <person name="Jarett J.K."/>
            <person name="Geller-Mcgrath D.E."/>
            <person name="Sieber C.M."/>
            <person name="Emerson J.B."/>
            <person name="Anantharaman K."/>
            <person name="Thomas B.C."/>
            <person name="Malmstrom R."/>
            <person name="Stieglmeier M."/>
            <person name="Klingl A."/>
            <person name="Woyke T."/>
            <person name="Ryan C.M."/>
            <person name="Banfield J.F."/>
        </authorList>
    </citation>
    <scope>NUCLEOTIDE SEQUENCE [LARGE SCALE GENOMIC DNA]</scope>
    <source>
        <strain evidence="2">CG23_combo_of_CG06-09_8_20_14_all_35_49</strain>
    </source>
</reference>
<name>A0A2G9Y6C4_9BACT</name>
<feature type="domain" description="Serine aminopeptidase S33" evidence="1">
    <location>
        <begin position="25"/>
        <end position="137"/>
    </location>
</feature>
<evidence type="ECO:0000313" key="2">
    <source>
        <dbReference type="EMBL" id="PIP14770.1"/>
    </source>
</evidence>
<proteinExistence type="predicted"/>
<dbReference type="EMBL" id="PCRE01000047">
    <property type="protein sequence ID" value="PIP14770.1"/>
    <property type="molecule type" value="Genomic_DNA"/>
</dbReference>
<dbReference type="PANTHER" id="PTHR12277">
    <property type="entry name" value="ALPHA/BETA HYDROLASE DOMAIN-CONTAINING PROTEIN"/>
    <property type="match status" value="1"/>
</dbReference>